<gene>
    <name evidence="2" type="ORF">FHS97_002494</name>
</gene>
<dbReference type="Proteomes" id="UP000560131">
    <property type="component" value="Unassembled WGS sequence"/>
</dbReference>
<evidence type="ECO:0000313" key="3">
    <source>
        <dbReference type="Proteomes" id="UP000560131"/>
    </source>
</evidence>
<proteinExistence type="predicted"/>
<accession>A0ABR6N919</accession>
<feature type="region of interest" description="Disordered" evidence="1">
    <location>
        <begin position="1"/>
        <end position="24"/>
    </location>
</feature>
<organism evidence="2 3">
    <name type="scientific">Sphingomonas endophytica</name>
    <dbReference type="NCBI Taxonomy" id="869719"/>
    <lineage>
        <taxon>Bacteria</taxon>
        <taxon>Pseudomonadati</taxon>
        <taxon>Pseudomonadota</taxon>
        <taxon>Alphaproteobacteria</taxon>
        <taxon>Sphingomonadales</taxon>
        <taxon>Sphingomonadaceae</taxon>
        <taxon>Sphingomonas</taxon>
    </lineage>
</organism>
<reference evidence="2 3" key="1">
    <citation type="submission" date="2020-08" db="EMBL/GenBank/DDBJ databases">
        <title>Genomic Encyclopedia of Type Strains, Phase IV (KMG-IV): sequencing the most valuable type-strain genomes for metagenomic binning, comparative biology and taxonomic classification.</title>
        <authorList>
            <person name="Goeker M."/>
        </authorList>
    </citation>
    <scope>NUCLEOTIDE SEQUENCE [LARGE SCALE GENOMIC DNA]</scope>
    <source>
        <strain evidence="2 3">DSM 101535</strain>
    </source>
</reference>
<sequence>MPRFGCRSRRNPDPPNTPRERRTIQDIDARLYSPSLAQRRGVRVRRIALPEPATRAGLIGAYAQAMADEPRLKLILLTM</sequence>
<dbReference type="RefSeq" id="WP_246346641.1">
    <property type="nucleotide sequence ID" value="NZ_JACIJN010000008.1"/>
</dbReference>
<name>A0ABR6N919_9SPHN</name>
<protein>
    <submittedName>
        <fullName evidence="2">Uncharacterized protein</fullName>
    </submittedName>
</protein>
<comment type="caution">
    <text evidence="2">The sequence shown here is derived from an EMBL/GenBank/DDBJ whole genome shotgun (WGS) entry which is preliminary data.</text>
</comment>
<evidence type="ECO:0000313" key="2">
    <source>
        <dbReference type="EMBL" id="MBB5726551.1"/>
    </source>
</evidence>
<dbReference type="EMBL" id="JACIJN010000008">
    <property type="protein sequence ID" value="MBB5726551.1"/>
    <property type="molecule type" value="Genomic_DNA"/>
</dbReference>
<keyword evidence="3" id="KW-1185">Reference proteome</keyword>
<evidence type="ECO:0000256" key="1">
    <source>
        <dbReference type="SAM" id="MobiDB-lite"/>
    </source>
</evidence>